<reference evidence="7" key="1">
    <citation type="journal article" date="2023" name="Mol. Phylogenet. Evol.">
        <title>Genome-scale phylogeny and comparative genomics of the fungal order Sordariales.</title>
        <authorList>
            <person name="Hensen N."/>
            <person name="Bonometti L."/>
            <person name="Westerberg I."/>
            <person name="Brannstrom I.O."/>
            <person name="Guillou S."/>
            <person name="Cros-Aarteil S."/>
            <person name="Calhoun S."/>
            <person name="Haridas S."/>
            <person name="Kuo A."/>
            <person name="Mondo S."/>
            <person name="Pangilinan J."/>
            <person name="Riley R."/>
            <person name="LaButti K."/>
            <person name="Andreopoulos B."/>
            <person name="Lipzen A."/>
            <person name="Chen C."/>
            <person name="Yan M."/>
            <person name="Daum C."/>
            <person name="Ng V."/>
            <person name="Clum A."/>
            <person name="Steindorff A."/>
            <person name="Ohm R.A."/>
            <person name="Martin F."/>
            <person name="Silar P."/>
            <person name="Natvig D.O."/>
            <person name="Lalanne C."/>
            <person name="Gautier V."/>
            <person name="Ament-Velasquez S.L."/>
            <person name="Kruys A."/>
            <person name="Hutchinson M.I."/>
            <person name="Powell A.J."/>
            <person name="Barry K."/>
            <person name="Miller A.N."/>
            <person name="Grigoriev I.V."/>
            <person name="Debuchy R."/>
            <person name="Gladieux P."/>
            <person name="Hiltunen Thoren M."/>
            <person name="Johannesson H."/>
        </authorList>
    </citation>
    <scope>NUCLEOTIDE SEQUENCE</scope>
    <source>
        <strain evidence="7">CBS 532.94</strain>
    </source>
</reference>
<dbReference type="GO" id="GO:0000981">
    <property type="term" value="F:DNA-binding transcription factor activity, RNA polymerase II-specific"/>
    <property type="evidence" value="ECO:0007669"/>
    <property type="project" value="InterPro"/>
</dbReference>
<organism evidence="7 8">
    <name type="scientific">Achaetomium macrosporum</name>
    <dbReference type="NCBI Taxonomy" id="79813"/>
    <lineage>
        <taxon>Eukaryota</taxon>
        <taxon>Fungi</taxon>
        <taxon>Dikarya</taxon>
        <taxon>Ascomycota</taxon>
        <taxon>Pezizomycotina</taxon>
        <taxon>Sordariomycetes</taxon>
        <taxon>Sordariomycetidae</taxon>
        <taxon>Sordariales</taxon>
        <taxon>Chaetomiaceae</taxon>
        <taxon>Achaetomium</taxon>
    </lineage>
</organism>
<dbReference type="AlphaFoldDB" id="A0AAN7C5T6"/>
<dbReference type="PANTHER" id="PTHR47338">
    <property type="entry name" value="ZN(II)2CYS6 TRANSCRIPTION FACTOR (EUROFUNG)-RELATED"/>
    <property type="match status" value="1"/>
</dbReference>
<dbReference type="InterPro" id="IPR007219">
    <property type="entry name" value="XnlR_reg_dom"/>
</dbReference>
<keyword evidence="5" id="KW-0539">Nucleus</keyword>
<evidence type="ECO:0000313" key="8">
    <source>
        <dbReference type="Proteomes" id="UP001303760"/>
    </source>
</evidence>
<evidence type="ECO:0000313" key="7">
    <source>
        <dbReference type="EMBL" id="KAK4235959.1"/>
    </source>
</evidence>
<keyword evidence="4" id="KW-0804">Transcription</keyword>
<dbReference type="GO" id="GO:0006351">
    <property type="term" value="P:DNA-templated transcription"/>
    <property type="evidence" value="ECO:0007669"/>
    <property type="project" value="InterPro"/>
</dbReference>
<dbReference type="Pfam" id="PF04082">
    <property type="entry name" value="Fungal_trans"/>
    <property type="match status" value="1"/>
</dbReference>
<evidence type="ECO:0000259" key="6">
    <source>
        <dbReference type="Pfam" id="PF04082"/>
    </source>
</evidence>
<dbReference type="GO" id="GO:0005634">
    <property type="term" value="C:nucleus"/>
    <property type="evidence" value="ECO:0007669"/>
    <property type="project" value="UniProtKB-SubCell"/>
</dbReference>
<evidence type="ECO:0000256" key="5">
    <source>
        <dbReference type="ARBA" id="ARBA00023242"/>
    </source>
</evidence>
<evidence type="ECO:0000256" key="4">
    <source>
        <dbReference type="ARBA" id="ARBA00023163"/>
    </source>
</evidence>
<proteinExistence type="predicted"/>
<protein>
    <recommendedName>
        <fullName evidence="6">Xylanolytic transcriptional activator regulatory domain-containing protein</fullName>
    </recommendedName>
</protein>
<keyword evidence="2" id="KW-0479">Metal-binding</keyword>
<accession>A0AAN7C5T6</accession>
<evidence type="ECO:0000256" key="1">
    <source>
        <dbReference type="ARBA" id="ARBA00004123"/>
    </source>
</evidence>
<reference evidence="7" key="2">
    <citation type="submission" date="2023-05" db="EMBL/GenBank/DDBJ databases">
        <authorList>
            <consortium name="Lawrence Berkeley National Laboratory"/>
            <person name="Steindorff A."/>
            <person name="Hensen N."/>
            <person name="Bonometti L."/>
            <person name="Westerberg I."/>
            <person name="Brannstrom I.O."/>
            <person name="Guillou S."/>
            <person name="Cros-Aarteil S."/>
            <person name="Calhoun S."/>
            <person name="Haridas S."/>
            <person name="Kuo A."/>
            <person name="Mondo S."/>
            <person name="Pangilinan J."/>
            <person name="Riley R."/>
            <person name="Labutti K."/>
            <person name="Andreopoulos B."/>
            <person name="Lipzen A."/>
            <person name="Chen C."/>
            <person name="Yanf M."/>
            <person name="Daum C."/>
            <person name="Ng V."/>
            <person name="Clum A."/>
            <person name="Ohm R."/>
            <person name="Martin F."/>
            <person name="Silar P."/>
            <person name="Natvig D."/>
            <person name="Lalanne C."/>
            <person name="Gautier V."/>
            <person name="Ament-Velasquez S.L."/>
            <person name="Kruys A."/>
            <person name="Hutchinson M.I."/>
            <person name="Powell A.J."/>
            <person name="Barry K."/>
            <person name="Miller A.N."/>
            <person name="Grigoriev I.V."/>
            <person name="Debuchy R."/>
            <person name="Gladieux P."/>
            <person name="Thoren M.H."/>
            <person name="Johannesson H."/>
        </authorList>
    </citation>
    <scope>NUCLEOTIDE SEQUENCE</scope>
    <source>
        <strain evidence="7">CBS 532.94</strain>
    </source>
</reference>
<gene>
    <name evidence="7" type="ORF">C8A03DRAFT_17356</name>
</gene>
<evidence type="ECO:0000256" key="3">
    <source>
        <dbReference type="ARBA" id="ARBA00023015"/>
    </source>
</evidence>
<feature type="non-terminal residue" evidence="7">
    <location>
        <position position="1"/>
    </location>
</feature>
<comment type="caution">
    <text evidence="7">The sequence shown here is derived from an EMBL/GenBank/DDBJ whole genome shotgun (WGS) entry which is preliminary data.</text>
</comment>
<dbReference type="CDD" id="cd12148">
    <property type="entry name" value="fungal_TF_MHR"/>
    <property type="match status" value="1"/>
</dbReference>
<feature type="domain" description="Xylanolytic transcriptional activator regulatory" evidence="6">
    <location>
        <begin position="2"/>
        <end position="195"/>
    </location>
</feature>
<name>A0AAN7C5T6_9PEZI</name>
<comment type="subcellular location">
    <subcellularLocation>
        <location evidence="1">Nucleus</location>
    </subcellularLocation>
</comment>
<dbReference type="EMBL" id="MU860225">
    <property type="protein sequence ID" value="KAK4235959.1"/>
    <property type="molecule type" value="Genomic_DNA"/>
</dbReference>
<dbReference type="GO" id="GO:0003677">
    <property type="term" value="F:DNA binding"/>
    <property type="evidence" value="ECO:0007669"/>
    <property type="project" value="InterPro"/>
</dbReference>
<dbReference type="PANTHER" id="PTHR47338:SF10">
    <property type="entry name" value="TRANSCRIPTION FACTOR DOMAIN-CONTAINING PROTEIN-RELATED"/>
    <property type="match status" value="1"/>
</dbReference>
<dbReference type="InterPro" id="IPR050815">
    <property type="entry name" value="TF_fung"/>
</dbReference>
<keyword evidence="8" id="KW-1185">Reference proteome</keyword>
<sequence length="351" mass="38727">NIYFHAVHHSIPTVTKDELCASFNDVNPSASVMALRYAIWAHAAMRCKAYSHLMASCYKRARSCLDQVEWESPGEFATITTLQAYILVALFEFKHTVFTRAWVSVSRATWLARLLDLDKMDAGKPPSPSSNSHAPSALESPAEAARRRRTFWAVFTLDALVRVGVGWSPHVGFDYLEISTFLPTDDSWNSELPADAMTLSEALALPATGKLTPYQGSIVAVALCHKCLCHVNSAQQDNSLSYGRYDFWCHHQRLANELQTAKQCPLAHFESSKFAADSNVLAIQVMLEASEICVHRAAISKEESVGGPTFLTAESDKRCMDAIRNIVAVMHNMRDVAVGKVRSSTISSAIS</sequence>
<dbReference type="GO" id="GO:0008270">
    <property type="term" value="F:zinc ion binding"/>
    <property type="evidence" value="ECO:0007669"/>
    <property type="project" value="InterPro"/>
</dbReference>
<evidence type="ECO:0000256" key="2">
    <source>
        <dbReference type="ARBA" id="ARBA00022723"/>
    </source>
</evidence>
<keyword evidence="3" id="KW-0805">Transcription regulation</keyword>
<dbReference type="Proteomes" id="UP001303760">
    <property type="component" value="Unassembled WGS sequence"/>
</dbReference>